<dbReference type="Proteomes" id="UP000238937">
    <property type="component" value="Unassembled WGS sequence"/>
</dbReference>
<evidence type="ECO:0000313" key="10">
    <source>
        <dbReference type="EMBL" id="PSB44752.1"/>
    </source>
</evidence>
<dbReference type="Pfam" id="PF26002">
    <property type="entry name" value="Beta-barrel_AprE"/>
    <property type="match status" value="1"/>
</dbReference>
<dbReference type="RefSeq" id="WP_106311583.1">
    <property type="nucleotide sequence ID" value="NZ_PVWO01000516.1"/>
</dbReference>
<keyword evidence="3 7" id="KW-0812">Transmembrane</keyword>
<dbReference type="EMBL" id="PVWO01000516">
    <property type="protein sequence ID" value="PSB44752.1"/>
    <property type="molecule type" value="Genomic_DNA"/>
</dbReference>
<gene>
    <name evidence="10" type="ORF">C7B77_25505</name>
</gene>
<accession>A0A2T1FID2</accession>
<comment type="similarity">
    <text evidence="2">Belongs to the membrane fusion protein (MFP) (TC 8.A.1) family.</text>
</comment>
<evidence type="ECO:0000256" key="6">
    <source>
        <dbReference type="SAM" id="Coils"/>
    </source>
</evidence>
<evidence type="ECO:0000259" key="8">
    <source>
        <dbReference type="Pfam" id="PF00364"/>
    </source>
</evidence>
<reference evidence="10 11" key="1">
    <citation type="submission" date="2018-03" db="EMBL/GenBank/DDBJ databases">
        <title>The ancient ancestry and fast evolution of plastids.</title>
        <authorList>
            <person name="Moore K.R."/>
            <person name="Magnabosco C."/>
            <person name="Momper L."/>
            <person name="Gold D.A."/>
            <person name="Bosak T."/>
            <person name="Fournier G.P."/>
        </authorList>
    </citation>
    <scope>NUCLEOTIDE SEQUENCE [LARGE SCALE GENOMIC DNA]</scope>
    <source>
        <strain evidence="10 11">CCALA 037</strain>
    </source>
</reference>
<keyword evidence="5 7" id="KW-0472">Membrane</keyword>
<evidence type="ECO:0000313" key="11">
    <source>
        <dbReference type="Proteomes" id="UP000238937"/>
    </source>
</evidence>
<evidence type="ECO:0000259" key="9">
    <source>
        <dbReference type="Pfam" id="PF26002"/>
    </source>
</evidence>
<evidence type="ECO:0000256" key="5">
    <source>
        <dbReference type="ARBA" id="ARBA00023136"/>
    </source>
</evidence>
<feature type="coiled-coil region" evidence="6">
    <location>
        <begin position="318"/>
        <end position="416"/>
    </location>
</feature>
<protein>
    <submittedName>
        <fullName evidence="10">HlyD family secretion protein</fullName>
    </submittedName>
</protein>
<name>A0A2T1FID2_9CYAN</name>
<evidence type="ECO:0000256" key="4">
    <source>
        <dbReference type="ARBA" id="ARBA00022989"/>
    </source>
</evidence>
<feature type="transmembrane region" description="Helical" evidence="7">
    <location>
        <begin position="61"/>
        <end position="79"/>
    </location>
</feature>
<organism evidence="10 11">
    <name type="scientific">Chamaesiphon polymorphus CCALA 037</name>
    <dbReference type="NCBI Taxonomy" id="2107692"/>
    <lineage>
        <taxon>Bacteria</taxon>
        <taxon>Bacillati</taxon>
        <taxon>Cyanobacteriota</taxon>
        <taxon>Cyanophyceae</taxon>
        <taxon>Gomontiellales</taxon>
        <taxon>Chamaesiphonaceae</taxon>
        <taxon>Chamaesiphon</taxon>
    </lineage>
</organism>
<dbReference type="PANTHER" id="PTHR30386:SF26">
    <property type="entry name" value="TRANSPORT PROTEIN COMB"/>
    <property type="match status" value="1"/>
</dbReference>
<comment type="caution">
    <text evidence="10">The sequence shown here is derived from an EMBL/GenBank/DDBJ whole genome shotgun (WGS) entry which is preliminary data.</text>
</comment>
<dbReference type="GO" id="GO:0016020">
    <property type="term" value="C:membrane"/>
    <property type="evidence" value="ECO:0007669"/>
    <property type="project" value="UniProtKB-SubCell"/>
</dbReference>
<evidence type="ECO:0000256" key="7">
    <source>
        <dbReference type="SAM" id="Phobius"/>
    </source>
</evidence>
<sequence length="563" mass="62471">MSEILNGRTIPQRVRYANELVQSQAIEVVPNRPAEIVVTDEDWSDTVKDAIEALPQIWTRGLLYLILGFTCTVLPWAMLSKFDETGAGRGRIETKGAANRLESATSGSVIAVRVQEGQSVKKGQILLELESDAVRAEIQQSKTKLEGQMNRLSQLGIAKNQVSIAIATQQQQNKAQAVEKLAQFEQAQQNLAAKKSSAPLSENLKLIQLDRANKILTDSKANLLIQQTEKATQLRQARQRLAAAKTALIINDSKYQWSLKELKRYQGLREQGGIPEVKLVEIQGIAKEMELMTAQSTAEVQLAETGIKEQEINYTKVIYQLQADIRQSESKLQEQDREYQQIAAQQKVAIKQAESQLKEQQANRDSLIQGGKLAILKSEEQLKDLQSQIATLNNEISQTKQQIAESERQLAQKIVRAPVAGTVLQLPFKQPKSFVQTGQLVAQIAPQGAATILKVQMPSQNTGFLKTGMPVKVKFDAYPFQDYGVVEGKVQMVSPDSKLVDAGTGKIEAFEVDVILDRDYIQSQGKRIPLNLGQTATAEVIVRQRQTIDLILDPFKKLQQGGI</sequence>
<dbReference type="PRINTS" id="PR01490">
    <property type="entry name" value="RTXTOXIND"/>
</dbReference>
<dbReference type="Pfam" id="PF00364">
    <property type="entry name" value="Biotin_lipoyl"/>
    <property type="match status" value="1"/>
</dbReference>
<dbReference type="PANTHER" id="PTHR30386">
    <property type="entry name" value="MEMBRANE FUSION SUBUNIT OF EMRAB-TOLC MULTIDRUG EFFLUX PUMP"/>
    <property type="match status" value="1"/>
</dbReference>
<dbReference type="AlphaFoldDB" id="A0A2T1FID2"/>
<keyword evidence="4 7" id="KW-1133">Transmembrane helix</keyword>
<feature type="coiled-coil region" evidence="6">
    <location>
        <begin position="135"/>
        <end position="194"/>
    </location>
</feature>
<dbReference type="Gene3D" id="2.40.50.100">
    <property type="match status" value="1"/>
</dbReference>
<evidence type="ECO:0000256" key="2">
    <source>
        <dbReference type="ARBA" id="ARBA00009477"/>
    </source>
</evidence>
<dbReference type="Gene3D" id="2.40.30.170">
    <property type="match status" value="1"/>
</dbReference>
<evidence type="ECO:0000256" key="1">
    <source>
        <dbReference type="ARBA" id="ARBA00004167"/>
    </source>
</evidence>
<feature type="domain" description="Lipoyl-binding" evidence="8">
    <location>
        <begin position="104"/>
        <end position="140"/>
    </location>
</feature>
<proteinExistence type="inferred from homology"/>
<dbReference type="OrthoDB" id="9775513at2"/>
<dbReference type="InterPro" id="IPR058982">
    <property type="entry name" value="Beta-barrel_AprE"/>
</dbReference>
<keyword evidence="6" id="KW-0175">Coiled coil</keyword>
<dbReference type="SUPFAM" id="SSF111369">
    <property type="entry name" value="HlyD-like secretion proteins"/>
    <property type="match status" value="1"/>
</dbReference>
<evidence type="ECO:0000256" key="3">
    <source>
        <dbReference type="ARBA" id="ARBA00022692"/>
    </source>
</evidence>
<comment type="subcellular location">
    <subcellularLocation>
        <location evidence="1">Membrane</location>
        <topology evidence="1">Single-pass membrane protein</topology>
    </subcellularLocation>
</comment>
<feature type="domain" description="AprE-like beta-barrel" evidence="9">
    <location>
        <begin position="452"/>
        <end position="541"/>
    </location>
</feature>
<keyword evidence="11" id="KW-1185">Reference proteome</keyword>
<dbReference type="InterPro" id="IPR050739">
    <property type="entry name" value="MFP"/>
</dbReference>
<dbReference type="InterPro" id="IPR000089">
    <property type="entry name" value="Biotin_lipoyl"/>
</dbReference>